<evidence type="ECO:0000313" key="4">
    <source>
        <dbReference type="Proteomes" id="UP000282311"/>
    </source>
</evidence>
<evidence type="ECO:0000256" key="1">
    <source>
        <dbReference type="SAM" id="Phobius"/>
    </source>
</evidence>
<reference evidence="3 4" key="1">
    <citation type="journal article" date="2007" name="Int. J. Syst. Evol. Microbiol.">
        <title>Paenibacillus ginsengarvi sp. nov., isolated from soil from ginseng cultivation.</title>
        <authorList>
            <person name="Yoon M.H."/>
            <person name="Ten L.N."/>
            <person name="Im W.T."/>
        </authorList>
    </citation>
    <scope>NUCLEOTIDE SEQUENCE [LARGE SCALE GENOMIC DNA]</scope>
    <source>
        <strain evidence="3 4">KCTC 13059</strain>
    </source>
</reference>
<feature type="domain" description="DUF6199" evidence="2">
    <location>
        <begin position="7"/>
        <end position="65"/>
    </location>
</feature>
<dbReference type="Proteomes" id="UP000282311">
    <property type="component" value="Unassembled WGS sequence"/>
</dbReference>
<sequence>MFILIFFSLLFFVPGLVMLLFPAFLWELRVGWMVEGDSEPSDLFLMQTRFGGVVIIGVGLYILIRGIYLA</sequence>
<gene>
    <name evidence="3" type="ORF">D7M11_25250</name>
</gene>
<organism evidence="3 4">
    <name type="scientific">Paenibacillus ginsengarvi</name>
    <dbReference type="NCBI Taxonomy" id="400777"/>
    <lineage>
        <taxon>Bacteria</taxon>
        <taxon>Bacillati</taxon>
        <taxon>Bacillota</taxon>
        <taxon>Bacilli</taxon>
        <taxon>Bacillales</taxon>
        <taxon>Paenibacillaceae</taxon>
        <taxon>Paenibacillus</taxon>
    </lineage>
</organism>
<dbReference type="EMBL" id="RBAH01000022">
    <property type="protein sequence ID" value="RKN75815.1"/>
    <property type="molecule type" value="Genomic_DNA"/>
</dbReference>
<proteinExistence type="predicted"/>
<feature type="transmembrane region" description="Helical" evidence="1">
    <location>
        <begin position="43"/>
        <end position="64"/>
    </location>
</feature>
<name>A0A3B0BR82_9BACL</name>
<dbReference type="Pfam" id="PF19701">
    <property type="entry name" value="DUF6199"/>
    <property type="match status" value="1"/>
</dbReference>
<evidence type="ECO:0000313" key="3">
    <source>
        <dbReference type="EMBL" id="RKN75815.1"/>
    </source>
</evidence>
<dbReference type="AlphaFoldDB" id="A0A3B0BR82"/>
<accession>A0A3B0BR82</accession>
<keyword evidence="4" id="KW-1185">Reference proteome</keyword>
<dbReference type="OrthoDB" id="2088419at2"/>
<dbReference type="RefSeq" id="WP_120750045.1">
    <property type="nucleotide sequence ID" value="NZ_RBAH01000022.1"/>
</dbReference>
<keyword evidence="1" id="KW-1133">Transmembrane helix</keyword>
<keyword evidence="1" id="KW-0812">Transmembrane</keyword>
<evidence type="ECO:0000259" key="2">
    <source>
        <dbReference type="Pfam" id="PF19701"/>
    </source>
</evidence>
<protein>
    <recommendedName>
        <fullName evidence="2">DUF6199 domain-containing protein</fullName>
    </recommendedName>
</protein>
<keyword evidence="1" id="KW-0472">Membrane</keyword>
<comment type="caution">
    <text evidence="3">The sequence shown here is derived from an EMBL/GenBank/DDBJ whole genome shotgun (WGS) entry which is preliminary data.</text>
</comment>
<dbReference type="InterPro" id="IPR045679">
    <property type="entry name" value="DUF6199"/>
</dbReference>